<dbReference type="GO" id="GO:0046872">
    <property type="term" value="F:metal ion binding"/>
    <property type="evidence" value="ECO:0007669"/>
    <property type="project" value="UniProtKB-KW"/>
</dbReference>
<evidence type="ECO:0000256" key="1">
    <source>
        <dbReference type="ARBA" id="ARBA00022723"/>
    </source>
</evidence>
<protein>
    <submittedName>
        <fullName evidence="3">Cupin domain-containing protein</fullName>
    </submittedName>
</protein>
<gene>
    <name evidence="3" type="ORF">QJT81_02030</name>
</gene>
<dbReference type="InterPro" id="IPR051610">
    <property type="entry name" value="GPI/OXD"/>
</dbReference>
<feature type="domain" description="Cupin type-2" evidence="2">
    <location>
        <begin position="48"/>
        <end position="119"/>
    </location>
</feature>
<evidence type="ECO:0000259" key="2">
    <source>
        <dbReference type="Pfam" id="PF07883"/>
    </source>
</evidence>
<dbReference type="InterPro" id="IPR011051">
    <property type="entry name" value="RmlC_Cupin_sf"/>
</dbReference>
<accession>A0AA95HHA1</accession>
<proteinExistence type="predicted"/>
<dbReference type="CDD" id="cd02224">
    <property type="entry name" value="cupin_SPO2919-like"/>
    <property type="match status" value="1"/>
</dbReference>
<dbReference type="SUPFAM" id="SSF51182">
    <property type="entry name" value="RmlC-like cupins"/>
    <property type="match status" value="1"/>
</dbReference>
<name>A0AA95HHA1_9GAMM</name>
<dbReference type="PANTHER" id="PTHR35848">
    <property type="entry name" value="OXALATE-BINDING PROTEIN"/>
    <property type="match status" value="1"/>
</dbReference>
<dbReference type="InterPro" id="IPR013096">
    <property type="entry name" value="Cupin_2"/>
</dbReference>
<evidence type="ECO:0000313" key="3">
    <source>
        <dbReference type="EMBL" id="WGZ94794.1"/>
    </source>
</evidence>
<sequence length="155" mass="16898">MKTAIRAADIPPRTTPSVYPEPFAARMVGREKHQLGDFFGLHNFGVNLTRLAPGAVSALRHSHTKQDEFIYVLQGCPTLHANDGASRLEPGMCAGFPAGTGNACNLSNETDEDVVYLEIGDRMAGDSANYPDDDLQAVQVDGQWQFTRKDGTPYE</sequence>
<dbReference type="AlphaFoldDB" id="A0AA95HHA1"/>
<reference evidence="3" key="1">
    <citation type="journal article" date="2023" name="Int. J. Mol. Sci.">
        <title>Metagenomics Revealed a New Genus 'Candidatus Thiocaldithrix dubininis' gen. nov., sp. nov. and a New Species 'Candidatus Thiothrix putei' sp. nov. in the Family Thiotrichaceae, Some Members of Which Have Traits of Both Na+- and H+-Motive Energetics.</title>
        <authorList>
            <person name="Ravin N.V."/>
            <person name="Muntyan M.S."/>
            <person name="Smolyakov D.D."/>
            <person name="Rudenko T.S."/>
            <person name="Beletsky A.V."/>
            <person name="Mardanov A.V."/>
            <person name="Grabovich M.Y."/>
        </authorList>
    </citation>
    <scope>NUCLEOTIDE SEQUENCE</scope>
    <source>
        <strain evidence="3">GKL-02</strain>
    </source>
</reference>
<keyword evidence="1" id="KW-0479">Metal-binding</keyword>
<dbReference type="KEGG" id="tput:QJT81_02030"/>
<reference evidence="3" key="2">
    <citation type="submission" date="2023-04" db="EMBL/GenBank/DDBJ databases">
        <authorList>
            <person name="Beletskiy A.V."/>
            <person name="Mardanov A.V."/>
            <person name="Ravin N.V."/>
        </authorList>
    </citation>
    <scope>NUCLEOTIDE SEQUENCE</scope>
    <source>
        <strain evidence="3">GKL-02</strain>
    </source>
</reference>
<organism evidence="3">
    <name type="scientific">Candidatus Thiothrix putei</name>
    <dbReference type="NCBI Taxonomy" id="3080811"/>
    <lineage>
        <taxon>Bacteria</taxon>
        <taxon>Pseudomonadati</taxon>
        <taxon>Pseudomonadota</taxon>
        <taxon>Gammaproteobacteria</taxon>
        <taxon>Thiotrichales</taxon>
        <taxon>Thiotrichaceae</taxon>
        <taxon>Thiothrix</taxon>
    </lineage>
</organism>
<dbReference type="InterPro" id="IPR014710">
    <property type="entry name" value="RmlC-like_jellyroll"/>
</dbReference>
<dbReference type="Proteomes" id="UP001301326">
    <property type="component" value="Chromosome"/>
</dbReference>
<dbReference type="Gene3D" id="2.60.120.10">
    <property type="entry name" value="Jelly Rolls"/>
    <property type="match status" value="1"/>
</dbReference>
<dbReference type="EMBL" id="CP124756">
    <property type="protein sequence ID" value="WGZ94794.1"/>
    <property type="molecule type" value="Genomic_DNA"/>
</dbReference>
<dbReference type="PANTHER" id="PTHR35848:SF9">
    <property type="entry name" value="SLL1358 PROTEIN"/>
    <property type="match status" value="1"/>
</dbReference>
<dbReference type="Pfam" id="PF07883">
    <property type="entry name" value="Cupin_2"/>
    <property type="match status" value="1"/>
</dbReference>